<dbReference type="Pfam" id="PF01529">
    <property type="entry name" value="DHHC"/>
    <property type="match status" value="1"/>
</dbReference>
<evidence type="ECO:0000256" key="4">
    <source>
        <dbReference type="ARBA" id="ARBA00022989"/>
    </source>
</evidence>
<feature type="compositionally biased region" description="Polar residues" evidence="11">
    <location>
        <begin position="13"/>
        <end position="24"/>
    </location>
</feature>
<dbReference type="GO" id="GO:0006612">
    <property type="term" value="P:protein targeting to membrane"/>
    <property type="evidence" value="ECO:0007669"/>
    <property type="project" value="TreeGrafter"/>
</dbReference>
<evidence type="ECO:0000313" key="13">
    <source>
        <dbReference type="EMBL" id="KAJ6215588.1"/>
    </source>
</evidence>
<protein>
    <recommendedName>
        <fullName evidence="10">Palmitoyltransferase</fullName>
        <ecNumber evidence="10">2.3.1.225</ecNumber>
    </recommendedName>
</protein>
<feature type="region of interest" description="Disordered" evidence="11">
    <location>
        <begin position="121"/>
        <end position="201"/>
    </location>
</feature>
<dbReference type="AlphaFoldDB" id="A0A9Q0RHD6"/>
<comment type="caution">
    <text evidence="13">The sequence shown here is derived from an EMBL/GenBank/DDBJ whole genome shotgun (WGS) entry which is preliminary data.</text>
</comment>
<feature type="compositionally biased region" description="Low complexity" evidence="11">
    <location>
        <begin position="121"/>
        <end position="130"/>
    </location>
</feature>
<feature type="region of interest" description="Disordered" evidence="11">
    <location>
        <begin position="1"/>
        <end position="31"/>
    </location>
</feature>
<feature type="transmembrane region" description="Helical" evidence="10">
    <location>
        <begin position="457"/>
        <end position="481"/>
    </location>
</feature>
<feature type="transmembrane region" description="Helical" evidence="10">
    <location>
        <begin position="271"/>
        <end position="289"/>
    </location>
</feature>
<keyword evidence="6" id="KW-0564">Palmitate</keyword>
<dbReference type="GO" id="GO:0005783">
    <property type="term" value="C:endoplasmic reticulum"/>
    <property type="evidence" value="ECO:0007669"/>
    <property type="project" value="TreeGrafter"/>
</dbReference>
<feature type="compositionally biased region" description="Low complexity" evidence="11">
    <location>
        <begin position="166"/>
        <end position="191"/>
    </location>
</feature>
<evidence type="ECO:0000256" key="9">
    <source>
        <dbReference type="ARBA" id="ARBA00048048"/>
    </source>
</evidence>
<keyword evidence="8 10" id="KW-0012">Acyltransferase</keyword>
<accession>A0A9Q0RHD6</accession>
<keyword evidence="3 10" id="KW-0812">Transmembrane</keyword>
<evidence type="ECO:0000256" key="10">
    <source>
        <dbReference type="RuleBase" id="RU079119"/>
    </source>
</evidence>
<evidence type="ECO:0000259" key="12">
    <source>
        <dbReference type="Pfam" id="PF01529"/>
    </source>
</evidence>
<comment type="catalytic activity">
    <reaction evidence="9 10">
        <text>L-cysteinyl-[protein] + hexadecanoyl-CoA = S-hexadecanoyl-L-cysteinyl-[protein] + CoA</text>
        <dbReference type="Rhea" id="RHEA:36683"/>
        <dbReference type="Rhea" id="RHEA-COMP:10131"/>
        <dbReference type="Rhea" id="RHEA-COMP:11032"/>
        <dbReference type="ChEBI" id="CHEBI:29950"/>
        <dbReference type="ChEBI" id="CHEBI:57287"/>
        <dbReference type="ChEBI" id="CHEBI:57379"/>
        <dbReference type="ChEBI" id="CHEBI:74151"/>
        <dbReference type="EC" id="2.3.1.225"/>
    </reaction>
</comment>
<evidence type="ECO:0000256" key="3">
    <source>
        <dbReference type="ARBA" id="ARBA00022692"/>
    </source>
</evidence>
<proteinExistence type="inferred from homology"/>
<keyword evidence="2 10" id="KW-0808">Transferase</keyword>
<keyword evidence="7" id="KW-0449">Lipoprotein</keyword>
<feature type="compositionally biased region" description="Low complexity" evidence="11">
    <location>
        <begin position="753"/>
        <end position="762"/>
    </location>
</feature>
<feature type="domain" description="Palmitoyltransferase DHHC" evidence="12">
    <location>
        <begin position="367"/>
        <end position="491"/>
    </location>
</feature>
<organism evidence="13 14">
    <name type="scientific">Blomia tropicalis</name>
    <name type="common">Mite</name>
    <dbReference type="NCBI Taxonomy" id="40697"/>
    <lineage>
        <taxon>Eukaryota</taxon>
        <taxon>Metazoa</taxon>
        <taxon>Ecdysozoa</taxon>
        <taxon>Arthropoda</taxon>
        <taxon>Chelicerata</taxon>
        <taxon>Arachnida</taxon>
        <taxon>Acari</taxon>
        <taxon>Acariformes</taxon>
        <taxon>Sarcoptiformes</taxon>
        <taxon>Astigmata</taxon>
        <taxon>Glycyphagoidea</taxon>
        <taxon>Echimyopodidae</taxon>
        <taxon>Blomia</taxon>
    </lineage>
</organism>
<feature type="compositionally biased region" description="Low complexity" evidence="11">
    <location>
        <begin position="43"/>
        <end position="62"/>
    </location>
</feature>
<dbReference type="GO" id="GO:0005794">
    <property type="term" value="C:Golgi apparatus"/>
    <property type="evidence" value="ECO:0007669"/>
    <property type="project" value="TreeGrafter"/>
</dbReference>
<feature type="compositionally biased region" description="Low complexity" evidence="11">
    <location>
        <begin position="1"/>
        <end position="12"/>
    </location>
</feature>
<dbReference type="EMBL" id="JAPWDV010000004">
    <property type="protein sequence ID" value="KAJ6215588.1"/>
    <property type="molecule type" value="Genomic_DNA"/>
</dbReference>
<feature type="compositionally biased region" description="Polar residues" evidence="11">
    <location>
        <begin position="131"/>
        <end position="165"/>
    </location>
</feature>
<dbReference type="PANTHER" id="PTHR22883">
    <property type="entry name" value="ZINC FINGER DHHC DOMAIN CONTAINING PROTEIN"/>
    <property type="match status" value="1"/>
</dbReference>
<keyword evidence="4 10" id="KW-1133">Transmembrane helix</keyword>
<feature type="compositionally biased region" description="Basic residues" evidence="11">
    <location>
        <begin position="699"/>
        <end position="713"/>
    </location>
</feature>
<dbReference type="EC" id="2.3.1.225" evidence="10"/>
<feature type="compositionally biased region" description="Polar residues" evidence="11">
    <location>
        <begin position="715"/>
        <end position="752"/>
    </location>
</feature>
<dbReference type="Proteomes" id="UP001142055">
    <property type="component" value="Chromosome 4"/>
</dbReference>
<dbReference type="InterPro" id="IPR039859">
    <property type="entry name" value="PFA4/ZDH16/20/ERF2-like"/>
</dbReference>
<dbReference type="PROSITE" id="PS50216">
    <property type="entry name" value="DHHC"/>
    <property type="match status" value="1"/>
</dbReference>
<feature type="compositionally biased region" description="Polar residues" evidence="11">
    <location>
        <begin position="774"/>
        <end position="784"/>
    </location>
</feature>
<comment type="domain">
    <text evidence="10">The DHHC domain is required for palmitoyltransferase activity.</text>
</comment>
<feature type="transmembrane region" description="Helical" evidence="10">
    <location>
        <begin position="295"/>
        <end position="318"/>
    </location>
</feature>
<feature type="region of interest" description="Disordered" evidence="11">
    <location>
        <begin position="221"/>
        <end position="240"/>
    </location>
</feature>
<comment type="subcellular location">
    <subcellularLocation>
        <location evidence="1">Endomembrane system</location>
        <topology evidence="1">Multi-pass membrane protein</topology>
    </subcellularLocation>
</comment>
<evidence type="ECO:0000256" key="6">
    <source>
        <dbReference type="ARBA" id="ARBA00023139"/>
    </source>
</evidence>
<evidence type="ECO:0000256" key="8">
    <source>
        <dbReference type="ARBA" id="ARBA00023315"/>
    </source>
</evidence>
<feature type="region of interest" description="Disordered" evidence="11">
    <location>
        <begin position="698"/>
        <end position="784"/>
    </location>
</feature>
<evidence type="ECO:0000256" key="7">
    <source>
        <dbReference type="ARBA" id="ARBA00023288"/>
    </source>
</evidence>
<gene>
    <name evidence="13" type="ORF">RDWZM_010088</name>
</gene>
<feature type="transmembrane region" description="Helical" evidence="10">
    <location>
        <begin position="413"/>
        <end position="437"/>
    </location>
</feature>
<keyword evidence="5 10" id="KW-0472">Membrane</keyword>
<evidence type="ECO:0000313" key="14">
    <source>
        <dbReference type="Proteomes" id="UP001142055"/>
    </source>
</evidence>
<evidence type="ECO:0000256" key="11">
    <source>
        <dbReference type="SAM" id="MobiDB-lite"/>
    </source>
</evidence>
<dbReference type="InterPro" id="IPR001594">
    <property type="entry name" value="Palmitoyltrfase_DHHC"/>
</dbReference>
<dbReference type="GO" id="GO:0019706">
    <property type="term" value="F:protein-cysteine S-palmitoyltransferase activity"/>
    <property type="evidence" value="ECO:0007669"/>
    <property type="project" value="UniProtKB-EC"/>
</dbReference>
<sequence length="784" mass="87614">MSSPSSSTYYSSAKQQPQILSQMSRMGKVNSENVESHTFMPIDQQQQPSQQQQQISNMNDPQGSVYPIGQYHSYTNNSNNNNVRYTGNDCSTNDQLVSIMGNNVNNGPPISTSSSIEMQQIVEQQHQQQQLIPNNTNPQHNHPITYIPSNNGKQSNNNAQSNRTATISNSGNSNNGGNMGTSTPNTIQQQHQPHHHHQHNHPIDGTIPIVSSLRPLHPPGVPIPGNSNNNNGTQTTNPTGNMRRVRRWRVFPGRNRFFCNGRIIMAKQISVFYFTLTLLTSTCVMFFIFDCPYLASNVSIAIPIVAAILFVFAISTLLRTSFTDPGIIPRATPDEAADVELPNQTNSPTYRPPPRTKEVIINNQPIKLKYCFTCKIFRPPRASHCSLCDNCVERFDHHCPWVGNCVGKRNYRFFYMFIVSLAFLCIYVFACIITHLILLSKASSMTEAIRRSPVSVVEAVVCFFSVWSILGLAGFHTYLIFSNLTTNEDIKGSFNAKRTNSVTNPYSTGSIFRNCWMILCSSQSPSLIHARSYVYCDEQIIHSGGRPRDNSNTLFGFGPMAPHGGHRMMSRPSGMSSGEMGSGGYPLQQQYPNLTGGPGFVTNIHSHGQQQSPQTMMMMEGQHHQHGTLTNTNSNRTKAKSGPIHYGGHNHGTELESIRNEYNATPIIGSGYHNRKNDHLEMYYYQTGSSPIVSDYQHQHAHLHHQNRGHQHHQPTITNASSVTNTPMNVFKQSARSQHRSSSPGSIPSNFEQQIRSSNNQQQRHKDFGRYNGKQATSGRHQSV</sequence>
<comment type="similarity">
    <text evidence="10">Belongs to the DHHC palmitoyltransferase family.</text>
</comment>
<keyword evidence="14" id="KW-1185">Reference proteome</keyword>
<evidence type="ECO:0000256" key="2">
    <source>
        <dbReference type="ARBA" id="ARBA00022679"/>
    </source>
</evidence>
<reference evidence="13" key="1">
    <citation type="submission" date="2022-12" db="EMBL/GenBank/DDBJ databases">
        <title>Genome assemblies of Blomia tropicalis.</title>
        <authorList>
            <person name="Cui Y."/>
        </authorList>
    </citation>
    <scope>NUCLEOTIDE SEQUENCE</scope>
    <source>
        <tissue evidence="13">Adult mites</tissue>
    </source>
</reference>
<dbReference type="PANTHER" id="PTHR22883:SF43">
    <property type="entry name" value="PALMITOYLTRANSFERASE APP"/>
    <property type="match status" value="1"/>
</dbReference>
<feature type="region of interest" description="Disordered" evidence="11">
    <location>
        <begin position="43"/>
        <end position="67"/>
    </location>
</feature>
<feature type="compositionally biased region" description="Low complexity" evidence="11">
    <location>
        <begin position="223"/>
        <end position="240"/>
    </location>
</feature>
<name>A0A9Q0RHD6_BLOTA</name>
<evidence type="ECO:0000256" key="1">
    <source>
        <dbReference type="ARBA" id="ARBA00004127"/>
    </source>
</evidence>
<evidence type="ECO:0000256" key="5">
    <source>
        <dbReference type="ARBA" id="ARBA00023136"/>
    </source>
</evidence>